<feature type="transmembrane region" description="Helical" evidence="7">
    <location>
        <begin position="148"/>
        <end position="171"/>
    </location>
</feature>
<feature type="transmembrane region" description="Helical" evidence="7">
    <location>
        <begin position="537"/>
        <end position="555"/>
    </location>
</feature>
<evidence type="ECO:0000256" key="6">
    <source>
        <dbReference type="ARBA" id="ARBA00023136"/>
    </source>
</evidence>
<keyword evidence="2" id="KW-0813">Transport</keyword>
<evidence type="ECO:0000256" key="3">
    <source>
        <dbReference type="ARBA" id="ARBA00022692"/>
    </source>
</evidence>
<feature type="transmembrane region" description="Helical" evidence="7">
    <location>
        <begin position="480"/>
        <end position="499"/>
    </location>
</feature>
<gene>
    <name evidence="9" type="ORF">FJQ54_11965</name>
</gene>
<evidence type="ECO:0000256" key="2">
    <source>
        <dbReference type="ARBA" id="ARBA00022448"/>
    </source>
</evidence>
<evidence type="ECO:0000256" key="7">
    <source>
        <dbReference type="SAM" id="Phobius"/>
    </source>
</evidence>
<dbReference type="AlphaFoldDB" id="A0A501XHK9"/>
<feature type="transmembrane region" description="Helical" evidence="7">
    <location>
        <begin position="111"/>
        <end position="136"/>
    </location>
</feature>
<evidence type="ECO:0000256" key="1">
    <source>
        <dbReference type="ARBA" id="ARBA00004141"/>
    </source>
</evidence>
<feature type="transmembrane region" description="Helical" evidence="7">
    <location>
        <begin position="68"/>
        <end position="91"/>
    </location>
</feature>
<comment type="subcellular location">
    <subcellularLocation>
        <location evidence="1">Membrane</location>
        <topology evidence="1">Multi-pass membrane protein</topology>
    </subcellularLocation>
</comment>
<dbReference type="GO" id="GO:0005886">
    <property type="term" value="C:plasma membrane"/>
    <property type="evidence" value="ECO:0007669"/>
    <property type="project" value="TreeGrafter"/>
</dbReference>
<dbReference type="Gene3D" id="3.30.70.1450">
    <property type="entry name" value="Regulator of K+ conductance, C-terminal domain"/>
    <property type="match status" value="1"/>
</dbReference>
<accession>A0A501XHK9</accession>
<reference evidence="9 10" key="1">
    <citation type="submission" date="2019-06" db="EMBL/GenBank/DDBJ databases">
        <authorList>
            <person name="Lee I."/>
            <person name="Jang G.I."/>
            <person name="Hwang C.Y."/>
        </authorList>
    </citation>
    <scope>NUCLEOTIDE SEQUENCE [LARGE SCALE GENOMIC DNA]</scope>
    <source>
        <strain evidence="9 10">PAMC 28131</strain>
    </source>
</reference>
<evidence type="ECO:0000256" key="5">
    <source>
        <dbReference type="ARBA" id="ARBA00022989"/>
    </source>
</evidence>
<proteinExistence type="predicted"/>
<keyword evidence="5 7" id="KW-1133">Transmembrane helix</keyword>
<dbReference type="SUPFAM" id="SSF116726">
    <property type="entry name" value="TrkA C-terminal domain-like"/>
    <property type="match status" value="2"/>
</dbReference>
<feature type="transmembrane region" description="Helical" evidence="7">
    <location>
        <begin position="601"/>
        <end position="623"/>
    </location>
</feature>
<sequence length="625" mass="65275">MAQRASTAGRSPLSDITIVFLIIICAVILFIQNKLPVVIVAMAVPFALYMTGVLSLQEVFAGFGDPVIIFIATLFIVSGGLEAAGITAWVGQKLIQWSGTGNRFRLISFTILIVAALTAMISVNGAVAALLPVVVVMAIRTGTKTSQLLMPLAFGAHCGSMLTMSGTNISVIVNDALADATGGQTFSYFEFAWVGVPMVLGGIAIIYLFGEKLLPHTQGPSLPGDFSRHASTLSEQYLLDGRFFRLKLREESPLIGTHARTLDLGGYPSLRIVRLKDADGAPMTEDQPLLPGQSLIVAGPAEAIAALATDKGLALIGAAKTEDEEIAEGTPISEAFFNRASGLAEVIIPPRSRLAGTMAFPGMTAGDGELVVLAHHRGGEALPPGAHKLAAGDTMLVQGSWAALDSHLADPAVLVVDSPAVVRKQAVPMGLGAKAAIIILLAMVAMLAFNLVQPAIAGLIAATAVILTGLLKVEEAYRAINWTTVILVGAMMPLSTAMFQTGAAQLLADKLILLLGDAGPTALLAGLFVISAILGQVISNTATALIVIPIAVLAAKSMGLNVTPVLMSVNVACAAAFLTPIATPVNLMVMGPGGYKFTDYWKLGSVMMLMFFIVSVFWVPVVWPF</sequence>
<dbReference type="InterPro" id="IPR006037">
    <property type="entry name" value="RCK_C"/>
</dbReference>
<feature type="transmembrane region" description="Helical" evidence="7">
    <location>
        <begin position="567"/>
        <end position="589"/>
    </location>
</feature>
<dbReference type="PANTHER" id="PTHR43652:SF2">
    <property type="entry name" value="BASIC AMINO ACID ANTIPORTER YFCC-RELATED"/>
    <property type="match status" value="1"/>
</dbReference>
<dbReference type="OrthoDB" id="9809303at2"/>
<feature type="transmembrane region" description="Helical" evidence="7">
    <location>
        <begin position="12"/>
        <end position="31"/>
    </location>
</feature>
<organism evidence="9 10">
    <name type="scientific">Sandaracinobacter neustonicus</name>
    <dbReference type="NCBI Taxonomy" id="1715348"/>
    <lineage>
        <taxon>Bacteria</taxon>
        <taxon>Pseudomonadati</taxon>
        <taxon>Pseudomonadota</taxon>
        <taxon>Alphaproteobacteria</taxon>
        <taxon>Sphingomonadales</taxon>
        <taxon>Sphingosinicellaceae</taxon>
        <taxon>Sandaracinobacter</taxon>
    </lineage>
</organism>
<dbReference type="GO" id="GO:0008324">
    <property type="term" value="F:monoatomic cation transmembrane transporter activity"/>
    <property type="evidence" value="ECO:0007669"/>
    <property type="project" value="InterPro"/>
</dbReference>
<feature type="domain" description="RCK C-terminal" evidence="8">
    <location>
        <begin position="230"/>
        <end position="313"/>
    </location>
</feature>
<evidence type="ECO:0000256" key="4">
    <source>
        <dbReference type="ARBA" id="ARBA00022737"/>
    </source>
</evidence>
<dbReference type="PROSITE" id="PS51202">
    <property type="entry name" value="RCK_C"/>
    <property type="match status" value="1"/>
</dbReference>
<dbReference type="InterPro" id="IPR051679">
    <property type="entry name" value="DASS-Related_Transporters"/>
</dbReference>
<dbReference type="InterPro" id="IPR004680">
    <property type="entry name" value="Cit_transptr-like_dom"/>
</dbReference>
<dbReference type="Pfam" id="PF03600">
    <property type="entry name" value="CitMHS"/>
    <property type="match status" value="1"/>
</dbReference>
<keyword evidence="4" id="KW-0677">Repeat</keyword>
<feature type="transmembrane region" description="Helical" evidence="7">
    <location>
        <begin position="455"/>
        <end position="473"/>
    </location>
</feature>
<name>A0A501XHK9_9SPHN</name>
<dbReference type="GO" id="GO:0006813">
    <property type="term" value="P:potassium ion transport"/>
    <property type="evidence" value="ECO:0007669"/>
    <property type="project" value="InterPro"/>
</dbReference>
<evidence type="ECO:0000259" key="8">
    <source>
        <dbReference type="PROSITE" id="PS51202"/>
    </source>
</evidence>
<protein>
    <submittedName>
        <fullName evidence="9">SLC13 family permease</fullName>
    </submittedName>
</protein>
<evidence type="ECO:0000313" key="10">
    <source>
        <dbReference type="Proteomes" id="UP000319897"/>
    </source>
</evidence>
<feature type="transmembrane region" description="Helical" evidence="7">
    <location>
        <begin position="431"/>
        <end position="449"/>
    </location>
</feature>
<keyword evidence="3 7" id="KW-0812">Transmembrane</keyword>
<dbReference type="InterPro" id="IPR036721">
    <property type="entry name" value="RCK_C_sf"/>
</dbReference>
<comment type="caution">
    <text evidence="9">The sequence shown here is derived from an EMBL/GenBank/DDBJ whole genome shotgun (WGS) entry which is preliminary data.</text>
</comment>
<keyword evidence="6 7" id="KW-0472">Membrane</keyword>
<keyword evidence="10" id="KW-1185">Reference proteome</keyword>
<evidence type="ECO:0000313" key="9">
    <source>
        <dbReference type="EMBL" id="TPE60121.1"/>
    </source>
</evidence>
<feature type="transmembrane region" description="Helical" evidence="7">
    <location>
        <begin position="191"/>
        <end position="210"/>
    </location>
</feature>
<feature type="transmembrane region" description="Helical" evidence="7">
    <location>
        <begin position="37"/>
        <end position="56"/>
    </location>
</feature>
<dbReference type="PANTHER" id="PTHR43652">
    <property type="entry name" value="BASIC AMINO ACID ANTIPORTER YFCC-RELATED"/>
    <property type="match status" value="1"/>
</dbReference>
<dbReference type="Proteomes" id="UP000319897">
    <property type="component" value="Unassembled WGS sequence"/>
</dbReference>
<dbReference type="EMBL" id="VFSU01000028">
    <property type="protein sequence ID" value="TPE60121.1"/>
    <property type="molecule type" value="Genomic_DNA"/>
</dbReference>